<protein>
    <submittedName>
        <fullName evidence="2">2-(1,2-epoxy-1,2-dihydrophenyl)acetyl-CoA isomerase PaaG</fullName>
    </submittedName>
</protein>
<organism evidence="2 3">
    <name type="scientific">Rurimicrobium arvi</name>
    <dbReference type="NCBI Taxonomy" id="2049916"/>
    <lineage>
        <taxon>Bacteria</taxon>
        <taxon>Pseudomonadati</taxon>
        <taxon>Bacteroidota</taxon>
        <taxon>Chitinophagia</taxon>
        <taxon>Chitinophagales</taxon>
        <taxon>Chitinophagaceae</taxon>
        <taxon>Rurimicrobium</taxon>
    </lineage>
</organism>
<accession>A0ABP8MEK2</accession>
<sequence length="258" mass="27807">MEVILYSVKNGVAHIVLNRPEKYNSFNLEMALALQKRLDEAEQDSAVRCILLSGSGKAFCAGQDLGESADPSQLDFEQILKERYNPIVLKIRNMEKPVVCGVNGVAAGAGANLALAGDIVIAKESAAFIQAFINIGLIPDCGGTFMLPRLVGAARAMALCITGEKVSAADAAGMGMICRAVSDERFEEECTAMAERLASLPTRGIALTKKLLNESFSNTLEQQLEQEMRLQVEAGKTNDFKEGVSAFMQKRKPAFQGN</sequence>
<evidence type="ECO:0000313" key="3">
    <source>
        <dbReference type="Proteomes" id="UP001501410"/>
    </source>
</evidence>
<keyword evidence="2" id="KW-0413">Isomerase</keyword>
<dbReference type="SUPFAM" id="SSF52096">
    <property type="entry name" value="ClpP/crotonase"/>
    <property type="match status" value="1"/>
</dbReference>
<dbReference type="Gene3D" id="3.90.226.10">
    <property type="entry name" value="2-enoyl-CoA Hydratase, Chain A, domain 1"/>
    <property type="match status" value="1"/>
</dbReference>
<dbReference type="RefSeq" id="WP_344822049.1">
    <property type="nucleotide sequence ID" value="NZ_BAABEZ010000002.1"/>
</dbReference>
<evidence type="ECO:0000256" key="1">
    <source>
        <dbReference type="ARBA" id="ARBA00005254"/>
    </source>
</evidence>
<dbReference type="InterPro" id="IPR001753">
    <property type="entry name" value="Enoyl-CoA_hydra/iso"/>
</dbReference>
<dbReference type="Gene3D" id="1.10.12.10">
    <property type="entry name" value="Lyase 2-enoyl-coa Hydratase, Chain A, domain 2"/>
    <property type="match status" value="1"/>
</dbReference>
<reference evidence="3" key="1">
    <citation type="journal article" date="2019" name="Int. J. Syst. Evol. Microbiol.">
        <title>The Global Catalogue of Microorganisms (GCM) 10K type strain sequencing project: providing services to taxonomists for standard genome sequencing and annotation.</title>
        <authorList>
            <consortium name="The Broad Institute Genomics Platform"/>
            <consortium name="The Broad Institute Genome Sequencing Center for Infectious Disease"/>
            <person name="Wu L."/>
            <person name="Ma J."/>
        </authorList>
    </citation>
    <scope>NUCLEOTIDE SEQUENCE [LARGE SCALE GENOMIC DNA]</scope>
    <source>
        <strain evidence="3">JCM 31921</strain>
    </source>
</reference>
<dbReference type="GO" id="GO:0016853">
    <property type="term" value="F:isomerase activity"/>
    <property type="evidence" value="ECO:0007669"/>
    <property type="project" value="UniProtKB-KW"/>
</dbReference>
<gene>
    <name evidence="2" type="primary">paaG</name>
    <name evidence="2" type="ORF">GCM10023092_03410</name>
</gene>
<dbReference type="EMBL" id="BAABEZ010000002">
    <property type="protein sequence ID" value="GAA4449387.1"/>
    <property type="molecule type" value="Genomic_DNA"/>
</dbReference>
<proteinExistence type="inferred from homology"/>
<keyword evidence="3" id="KW-1185">Reference proteome</keyword>
<dbReference type="InterPro" id="IPR014748">
    <property type="entry name" value="Enoyl-CoA_hydra_C"/>
</dbReference>
<dbReference type="Proteomes" id="UP001501410">
    <property type="component" value="Unassembled WGS sequence"/>
</dbReference>
<name>A0ABP8MEK2_9BACT</name>
<evidence type="ECO:0000313" key="2">
    <source>
        <dbReference type="EMBL" id="GAA4449387.1"/>
    </source>
</evidence>
<dbReference type="PANTHER" id="PTHR43459">
    <property type="entry name" value="ENOYL-COA HYDRATASE"/>
    <property type="match status" value="1"/>
</dbReference>
<dbReference type="CDD" id="cd06558">
    <property type="entry name" value="crotonase-like"/>
    <property type="match status" value="1"/>
</dbReference>
<dbReference type="PANTHER" id="PTHR43459:SF1">
    <property type="entry name" value="EG:BACN32G11.4 PROTEIN"/>
    <property type="match status" value="1"/>
</dbReference>
<comment type="similarity">
    <text evidence="1">Belongs to the enoyl-CoA hydratase/isomerase family.</text>
</comment>
<comment type="caution">
    <text evidence="2">The sequence shown here is derived from an EMBL/GenBank/DDBJ whole genome shotgun (WGS) entry which is preliminary data.</text>
</comment>
<dbReference type="Pfam" id="PF00378">
    <property type="entry name" value="ECH_1"/>
    <property type="match status" value="1"/>
</dbReference>
<dbReference type="InterPro" id="IPR029045">
    <property type="entry name" value="ClpP/crotonase-like_dom_sf"/>
</dbReference>